<dbReference type="Gene3D" id="2.170.8.10">
    <property type="entry name" value="Phosphoenolpyruvate Carboxykinase, domain 2"/>
    <property type="match status" value="1"/>
</dbReference>
<feature type="binding site" evidence="8">
    <location>
        <position position="425"/>
    </location>
    <ligand>
        <name>GTP</name>
        <dbReference type="ChEBI" id="CHEBI:37565"/>
    </ligand>
</feature>
<feature type="domain" description="Phosphoenolpyruvate carboxykinase C-terminal P-loop" evidence="9">
    <location>
        <begin position="251"/>
        <end position="612"/>
    </location>
</feature>
<dbReference type="GO" id="GO:0042594">
    <property type="term" value="P:response to starvation"/>
    <property type="evidence" value="ECO:0007669"/>
    <property type="project" value="TreeGrafter"/>
</dbReference>
<dbReference type="EC" id="4.1.1.32" evidence="8"/>
<feature type="binding site" evidence="8">
    <location>
        <position position="88"/>
    </location>
    <ligand>
        <name>substrate</name>
    </ligand>
</feature>
<dbReference type="GO" id="GO:0030145">
    <property type="term" value="F:manganese ion binding"/>
    <property type="evidence" value="ECO:0007669"/>
    <property type="project" value="UniProtKB-UniRule"/>
</dbReference>
<comment type="caution">
    <text evidence="8">Lacks conserved residue(s) required for the propagation of feature annotation.</text>
</comment>
<organism evidence="11 12">
    <name type="scientific">Odinarchaeota yellowstonii (strain LCB_4)</name>
    <dbReference type="NCBI Taxonomy" id="1841599"/>
    <lineage>
        <taxon>Archaea</taxon>
        <taxon>Promethearchaeati</taxon>
        <taxon>Candidatus Odinarchaeota</taxon>
        <taxon>Candidatus Odinarchaeia</taxon>
        <taxon>Candidatus Odinarchaeales</taxon>
        <taxon>Candidatus Odinarchaeaceae</taxon>
        <taxon>Candidatus Odinarchaeum</taxon>
    </lineage>
</organism>
<gene>
    <name evidence="8" type="primary">pckG</name>
    <name evidence="11" type="ORF">OdinLCB4_003780</name>
</gene>
<keyword evidence="8" id="KW-0963">Cytoplasm</keyword>
<feature type="binding site" evidence="8">
    <location>
        <position position="296"/>
    </location>
    <ligand>
        <name>Mn(2+)</name>
        <dbReference type="ChEBI" id="CHEBI:29035"/>
    </ligand>
</feature>
<dbReference type="InterPro" id="IPR008210">
    <property type="entry name" value="PEP_carboxykinase_N"/>
</dbReference>
<keyword evidence="7 8" id="KW-0456">Lyase</keyword>
<dbReference type="GO" id="GO:0046327">
    <property type="term" value="P:glycerol biosynthetic process from pyruvate"/>
    <property type="evidence" value="ECO:0007669"/>
    <property type="project" value="TreeGrafter"/>
</dbReference>
<feature type="binding site" evidence="8">
    <location>
        <begin position="227"/>
        <end position="229"/>
    </location>
    <ligand>
        <name>substrate</name>
    </ligand>
</feature>
<dbReference type="GO" id="GO:0004613">
    <property type="term" value="F:phosphoenolpyruvate carboxykinase (GTP) activity"/>
    <property type="evidence" value="ECO:0007669"/>
    <property type="project" value="UniProtKB-UniRule"/>
</dbReference>
<dbReference type="GO" id="GO:0006107">
    <property type="term" value="P:oxaloacetate metabolic process"/>
    <property type="evidence" value="ECO:0007669"/>
    <property type="project" value="TreeGrafter"/>
</dbReference>
<evidence type="ECO:0000259" key="9">
    <source>
        <dbReference type="Pfam" id="PF00821"/>
    </source>
</evidence>
<keyword evidence="3 8" id="KW-0547">Nucleotide-binding</keyword>
<dbReference type="SUPFAM" id="SSF68923">
    <property type="entry name" value="PEP carboxykinase N-terminal domain"/>
    <property type="match status" value="1"/>
</dbReference>
<evidence type="ECO:0000313" key="11">
    <source>
        <dbReference type="EMBL" id="WEU41028.1"/>
    </source>
</evidence>
<reference evidence="11" key="2">
    <citation type="journal article" date="2022" name="Nat. Microbiol.">
        <title>A closed Candidatus Odinarchaeum chromosome exposes Asgard archaeal viruses.</title>
        <authorList>
            <person name="Tamarit D."/>
            <person name="Caceres E.F."/>
            <person name="Krupovic M."/>
            <person name="Nijland R."/>
            <person name="Eme L."/>
            <person name="Robinson N.P."/>
            <person name="Ettema T.J.G."/>
        </authorList>
    </citation>
    <scope>NUCLEOTIDE SEQUENCE</scope>
    <source>
        <strain evidence="11">LCB_4</strain>
    </source>
</reference>
<keyword evidence="4 8" id="KW-0210">Decarboxylase</keyword>
<evidence type="ECO:0000313" key="12">
    <source>
        <dbReference type="Proteomes" id="UP000186851"/>
    </source>
</evidence>
<keyword evidence="8" id="KW-0312">Gluconeogenesis</keyword>
<evidence type="ECO:0000256" key="1">
    <source>
        <dbReference type="ARBA" id="ARBA00005796"/>
    </source>
</evidence>
<proteinExistence type="inferred from homology"/>
<comment type="function">
    <text evidence="8">Catalyzes the conversion of oxaloacetate (OAA) to phosphoenolpyruvate (PEP), the rate-limiting step in the metabolic pathway that produces glucose from lactate and other precursors derived from the citric acid cycle.</text>
</comment>
<feature type="binding site" evidence="8">
    <location>
        <position position="255"/>
    </location>
    <ligand>
        <name>Mn(2+)</name>
        <dbReference type="ChEBI" id="CHEBI:29035"/>
    </ligand>
</feature>
<comment type="subcellular location">
    <subcellularLocation>
        <location evidence="8">Cytoplasm</location>
    </subcellularLocation>
</comment>
<dbReference type="Pfam" id="PF00821">
    <property type="entry name" value="PEPCK_GTP"/>
    <property type="match status" value="1"/>
</dbReference>
<evidence type="ECO:0000256" key="2">
    <source>
        <dbReference type="ARBA" id="ARBA00022723"/>
    </source>
</evidence>
<dbReference type="SUPFAM" id="SSF53795">
    <property type="entry name" value="PEP carboxykinase-like"/>
    <property type="match status" value="1"/>
</dbReference>
<dbReference type="AlphaFoldDB" id="A0AAF0D3N3"/>
<dbReference type="GO" id="GO:0005525">
    <property type="term" value="F:GTP binding"/>
    <property type="evidence" value="ECO:0007669"/>
    <property type="project" value="UniProtKB-UniRule"/>
</dbReference>
<dbReference type="Gene3D" id="3.90.228.20">
    <property type="match status" value="1"/>
</dbReference>
<evidence type="ECO:0000259" key="10">
    <source>
        <dbReference type="Pfam" id="PF17297"/>
    </source>
</evidence>
<evidence type="ECO:0000256" key="6">
    <source>
        <dbReference type="ARBA" id="ARBA00023211"/>
    </source>
</evidence>
<dbReference type="PANTHER" id="PTHR11561">
    <property type="entry name" value="PHOSPHOENOLPYRUVATE CARBOXYKINASE"/>
    <property type="match status" value="1"/>
</dbReference>
<evidence type="ECO:0000256" key="7">
    <source>
        <dbReference type="ARBA" id="ARBA00023239"/>
    </source>
</evidence>
<reference evidence="11" key="1">
    <citation type="journal article" date="2017" name="Nature">
        <title>Asgard archaea illuminate the origin of eukaryotic cellular complexity.</title>
        <authorList>
            <person name="Zaremba-Niedzwiedzka K."/>
            <person name="Caceres E.F."/>
            <person name="Saw J.H."/>
            <person name="Backstrom D."/>
            <person name="Juzokaite L."/>
            <person name="Vancaester E."/>
            <person name="Seitz K.W."/>
            <person name="Anantharaman K."/>
            <person name="Starnawski P."/>
            <person name="Kjeldsen K.U."/>
            <person name="Scott M.B."/>
            <person name="Nunoura T."/>
            <person name="Banfield J.F."/>
            <person name="Schramm A."/>
            <person name="Baker B.J."/>
            <person name="Spang A."/>
            <person name="Ettema T.J.G."/>
        </authorList>
    </citation>
    <scope>NUCLEOTIDE SEQUENCE</scope>
    <source>
        <strain evidence="11">LCB_4</strain>
    </source>
</reference>
<dbReference type="EMBL" id="CP091871">
    <property type="protein sequence ID" value="WEU41028.1"/>
    <property type="molecule type" value="Genomic_DNA"/>
</dbReference>
<name>A0AAF0D3N3_ODILC</name>
<feature type="binding site" evidence="8">
    <location>
        <begin position="392"/>
        <end position="394"/>
    </location>
    <ligand>
        <name>substrate</name>
    </ligand>
</feature>
<feature type="binding site" evidence="8">
    <location>
        <position position="394"/>
    </location>
    <ligand>
        <name>GTP</name>
        <dbReference type="ChEBI" id="CHEBI:37565"/>
    </ligand>
</feature>
<dbReference type="PIRSF" id="PIRSF001348">
    <property type="entry name" value="PEP_carboxykinase_GTP"/>
    <property type="match status" value="1"/>
</dbReference>
<dbReference type="Pfam" id="PF17297">
    <property type="entry name" value="PEPCK_N"/>
    <property type="match status" value="1"/>
</dbReference>
<dbReference type="InterPro" id="IPR035078">
    <property type="entry name" value="PEP_carboxykinase_GTP_N"/>
</dbReference>
<feature type="active site" evidence="8">
    <location>
        <position position="279"/>
    </location>
</feature>
<dbReference type="HAMAP" id="MF_00452">
    <property type="entry name" value="PEPCK_GTP"/>
    <property type="match status" value="1"/>
</dbReference>
<dbReference type="Gene3D" id="3.40.449.10">
    <property type="entry name" value="Phosphoenolpyruvate Carboxykinase, domain 1"/>
    <property type="match status" value="1"/>
</dbReference>
<keyword evidence="5 8" id="KW-0342">GTP-binding</keyword>
<keyword evidence="2 8" id="KW-0479">Metal-binding</keyword>
<comment type="cofactor">
    <cofactor evidence="8">
        <name>Mn(2+)</name>
        <dbReference type="ChEBI" id="CHEBI:29035"/>
    </cofactor>
    <text evidence="8">Binds 1 Mn(2+) ion per subunit.</text>
</comment>
<feature type="binding site" evidence="8">
    <location>
        <position position="236"/>
    </location>
    <ligand>
        <name>Mn(2+)</name>
        <dbReference type="ChEBI" id="CHEBI:29035"/>
    </ligand>
</feature>
<accession>A0AAF0D3N3</accession>
<dbReference type="InterPro" id="IPR013035">
    <property type="entry name" value="PEP_carboxykinase_C"/>
</dbReference>
<comment type="catalytic activity">
    <reaction evidence="8">
        <text>oxaloacetate + GTP = phosphoenolpyruvate + GDP + CO2</text>
        <dbReference type="Rhea" id="RHEA:10388"/>
        <dbReference type="ChEBI" id="CHEBI:16452"/>
        <dbReference type="ChEBI" id="CHEBI:16526"/>
        <dbReference type="ChEBI" id="CHEBI:37565"/>
        <dbReference type="ChEBI" id="CHEBI:58189"/>
        <dbReference type="ChEBI" id="CHEBI:58702"/>
        <dbReference type="EC" id="4.1.1.32"/>
    </reaction>
</comment>
<dbReference type="Proteomes" id="UP000186851">
    <property type="component" value="Chromosome"/>
</dbReference>
<evidence type="ECO:0000256" key="8">
    <source>
        <dbReference type="HAMAP-Rule" id="MF_00452"/>
    </source>
</evidence>
<dbReference type="InterPro" id="IPR008209">
    <property type="entry name" value="PEP_carboxykinase_GTP"/>
</dbReference>
<dbReference type="InterPro" id="IPR035077">
    <property type="entry name" value="PEP_carboxykinase_GTP_C"/>
</dbReference>
<sequence length="640" mass="73199">MIQETYTILRANLTEEHYNRLMKIKNENVHRFIAKYIRICKPSDVYICDDSEEDRRLVRESALVNREEAKLKLEGHTVHFDNYYDQARDKSQTKFLVTPDDALGEEFNTIPREEGLEEIHLILNNIMKGKRMWILFLTLGPSNSIFTIPCLQLTDSAYVAHSEQILYRPGYEEFVRRGRDNRFFKFVHSQGELEEAGLGLKVSRNLDQRRIYIDLRDETIYSANTQYGGNTIGLKKLAMRLSIRRAIKEGWLTEHMFIMGVNGPNGRVTYFTGAFPSMCGKTATAMIPEERIVGDDIAFLRKVNGEIRAVNVEKGMFGIITGVNSTDDPILWKALTSPNEVIFSNVLVTDDRDVYWLGKNGEPPKKGVNHSGEWYQGKKDSEGGEIPPAHKNARFTIEMKVLDNIDPRIEDPEGVKVEGIIYGGRDSDTWVPVEEAFDWVHGIITKGASLESETTAATLGKEGVREFNPMANLDFLSVPIGEYIRKNIEFGANLKNPPKIFAVNYFLKGIDGKYKTGINDKKVYLKWMELRVHNEVGAIKTPTGYVPFYADLKKLFQTILGKDYTIEDYVRQFSTRVTEQLQKVDRIIDIYSTKVPDTPPILFKVLEEQKKRLLKAQDKFGPHIPPFIFSALAKHGQELF</sequence>
<dbReference type="NCBIfam" id="NF003253">
    <property type="entry name" value="PRK04210.1"/>
    <property type="match status" value="1"/>
</dbReference>
<dbReference type="GO" id="GO:0006094">
    <property type="term" value="P:gluconeogenesis"/>
    <property type="evidence" value="ECO:0007669"/>
    <property type="project" value="UniProtKB-UniRule"/>
</dbReference>
<dbReference type="GO" id="GO:0005829">
    <property type="term" value="C:cytosol"/>
    <property type="evidence" value="ECO:0007669"/>
    <property type="project" value="TreeGrafter"/>
</dbReference>
<dbReference type="GO" id="GO:0019543">
    <property type="term" value="P:propionate catabolic process"/>
    <property type="evidence" value="ECO:0007669"/>
    <property type="project" value="TreeGrafter"/>
</dbReference>
<comment type="similarity">
    <text evidence="1 8">Belongs to the phosphoenolpyruvate carboxykinase [GTP] family.</text>
</comment>
<dbReference type="GO" id="GO:0033993">
    <property type="term" value="P:response to lipid"/>
    <property type="evidence" value="ECO:0007669"/>
    <property type="project" value="TreeGrafter"/>
</dbReference>
<feature type="domain" description="Phosphoenolpyruvate carboxykinase GTP-utilising N-terminal" evidence="10">
    <location>
        <begin position="32"/>
        <end position="246"/>
    </location>
</feature>
<dbReference type="PANTHER" id="PTHR11561:SF0">
    <property type="entry name" value="PHOSPHOENOLPYRUVATE CARBOXYKINASE [GTP]-RELATED"/>
    <property type="match status" value="1"/>
</dbReference>
<dbReference type="GO" id="GO:0071333">
    <property type="term" value="P:cellular response to glucose stimulus"/>
    <property type="evidence" value="ECO:0007669"/>
    <property type="project" value="TreeGrafter"/>
</dbReference>
<evidence type="ECO:0000256" key="4">
    <source>
        <dbReference type="ARBA" id="ARBA00022793"/>
    </source>
</evidence>
<feature type="binding site" evidence="8">
    <location>
        <position position="277"/>
    </location>
    <ligand>
        <name>substrate</name>
    </ligand>
</feature>
<evidence type="ECO:0000256" key="3">
    <source>
        <dbReference type="ARBA" id="ARBA00022741"/>
    </source>
</evidence>
<comment type="pathway">
    <text evidence="8">Carbohydrate biosynthesis; gluconeogenesis.</text>
</comment>
<evidence type="ECO:0000256" key="5">
    <source>
        <dbReference type="ARBA" id="ARBA00023134"/>
    </source>
</evidence>
<keyword evidence="6 8" id="KW-0464">Manganese</keyword>
<protein>
    <recommendedName>
        <fullName evidence="8">Phosphoenolpyruvate carboxykinase [GTP]</fullName>
        <shortName evidence="8">PEP carboxykinase</shortName>
        <shortName evidence="8">PEPCK</shortName>
        <ecNumber evidence="8">4.1.1.32</ecNumber>
    </recommendedName>
    <alternativeName>
        <fullName evidence="8">GTP-dependent phosphoenolpyruvate carboxykinase</fullName>
        <shortName evidence="8">GTP-PEPCK</shortName>
    </alternativeName>
</protein>
<dbReference type="KEGG" id="oyw:OdinLCB4_003780"/>